<dbReference type="InParanoid" id="A0A0D0B591"/>
<sequence length="118" mass="13662">MCTWCDRGWGPFYLIISITQCKNRYKATSIFCMTLISNDPSWWPLIVSFRFSSYFVVASATAVVYDWALTFGQEIELVWRSRWSLMTYLYLGVRYAGIPYVVLSTLRVLPLVSTTDEG</sequence>
<dbReference type="AlphaFoldDB" id="A0A0D0B591"/>
<reference evidence="4" key="2">
    <citation type="submission" date="2015-01" db="EMBL/GenBank/DDBJ databases">
        <title>Evolutionary Origins and Diversification of the Mycorrhizal Mutualists.</title>
        <authorList>
            <consortium name="DOE Joint Genome Institute"/>
            <consortium name="Mycorrhizal Genomics Consortium"/>
            <person name="Kohler A."/>
            <person name="Kuo A."/>
            <person name="Nagy L.G."/>
            <person name="Floudas D."/>
            <person name="Copeland A."/>
            <person name="Barry K.W."/>
            <person name="Cichocki N."/>
            <person name="Veneault-Fourrey C."/>
            <person name="LaButti K."/>
            <person name="Lindquist E.A."/>
            <person name="Lipzen A."/>
            <person name="Lundell T."/>
            <person name="Morin E."/>
            <person name="Murat C."/>
            <person name="Riley R."/>
            <person name="Ohm R."/>
            <person name="Sun H."/>
            <person name="Tunlid A."/>
            <person name="Henrissat B."/>
            <person name="Grigoriev I.V."/>
            <person name="Hibbett D.S."/>
            <person name="Martin F."/>
        </authorList>
    </citation>
    <scope>NUCLEOTIDE SEQUENCE [LARGE SCALE GENOMIC DNA]</scope>
    <source>
        <strain evidence="4">UH-Slu-Lm8-n1</strain>
    </source>
</reference>
<protein>
    <recommendedName>
        <fullName evidence="2">DUF6533 domain-containing protein</fullName>
    </recommendedName>
</protein>
<evidence type="ECO:0000313" key="3">
    <source>
        <dbReference type="EMBL" id="KIK45034.1"/>
    </source>
</evidence>
<gene>
    <name evidence="3" type="ORF">CY34DRAFT_566983</name>
</gene>
<feature type="transmembrane region" description="Helical" evidence="1">
    <location>
        <begin position="83"/>
        <end position="103"/>
    </location>
</feature>
<keyword evidence="1" id="KW-0812">Transmembrane</keyword>
<organism evidence="3 4">
    <name type="scientific">Suillus luteus UH-Slu-Lm8-n1</name>
    <dbReference type="NCBI Taxonomy" id="930992"/>
    <lineage>
        <taxon>Eukaryota</taxon>
        <taxon>Fungi</taxon>
        <taxon>Dikarya</taxon>
        <taxon>Basidiomycota</taxon>
        <taxon>Agaricomycotina</taxon>
        <taxon>Agaricomycetes</taxon>
        <taxon>Agaricomycetidae</taxon>
        <taxon>Boletales</taxon>
        <taxon>Suillineae</taxon>
        <taxon>Suillaceae</taxon>
        <taxon>Suillus</taxon>
    </lineage>
</organism>
<keyword evidence="1" id="KW-1133">Transmembrane helix</keyword>
<feature type="domain" description="DUF6533" evidence="2">
    <location>
        <begin position="54"/>
        <end position="98"/>
    </location>
</feature>
<dbReference type="InterPro" id="IPR045340">
    <property type="entry name" value="DUF6533"/>
</dbReference>
<keyword evidence="4" id="KW-1185">Reference proteome</keyword>
<dbReference type="Pfam" id="PF20151">
    <property type="entry name" value="DUF6533"/>
    <property type="match status" value="1"/>
</dbReference>
<keyword evidence="1" id="KW-0472">Membrane</keyword>
<evidence type="ECO:0000256" key="1">
    <source>
        <dbReference type="SAM" id="Phobius"/>
    </source>
</evidence>
<dbReference type="EMBL" id="KN835179">
    <property type="protein sequence ID" value="KIK45034.1"/>
    <property type="molecule type" value="Genomic_DNA"/>
</dbReference>
<proteinExistence type="predicted"/>
<evidence type="ECO:0000259" key="2">
    <source>
        <dbReference type="Pfam" id="PF20151"/>
    </source>
</evidence>
<accession>A0A0D0B591</accession>
<dbReference type="Proteomes" id="UP000054485">
    <property type="component" value="Unassembled WGS sequence"/>
</dbReference>
<dbReference type="HOGENOM" id="CLU_150842_1_1_1"/>
<reference evidence="3 4" key="1">
    <citation type="submission" date="2014-04" db="EMBL/GenBank/DDBJ databases">
        <authorList>
            <consortium name="DOE Joint Genome Institute"/>
            <person name="Kuo A."/>
            <person name="Ruytinx J."/>
            <person name="Rineau F."/>
            <person name="Colpaert J."/>
            <person name="Kohler A."/>
            <person name="Nagy L.G."/>
            <person name="Floudas D."/>
            <person name="Copeland A."/>
            <person name="Barry K.W."/>
            <person name="Cichocki N."/>
            <person name="Veneault-Fourrey C."/>
            <person name="LaButti K."/>
            <person name="Lindquist E.A."/>
            <person name="Lipzen A."/>
            <person name="Lundell T."/>
            <person name="Morin E."/>
            <person name="Murat C."/>
            <person name="Sun H."/>
            <person name="Tunlid A."/>
            <person name="Henrissat B."/>
            <person name="Grigoriev I.V."/>
            <person name="Hibbett D.S."/>
            <person name="Martin F."/>
            <person name="Nordberg H.P."/>
            <person name="Cantor M.N."/>
            <person name="Hua S.X."/>
        </authorList>
    </citation>
    <scope>NUCLEOTIDE SEQUENCE [LARGE SCALE GENOMIC DNA]</scope>
    <source>
        <strain evidence="3 4">UH-Slu-Lm8-n1</strain>
    </source>
</reference>
<dbReference type="OrthoDB" id="2692685at2759"/>
<evidence type="ECO:0000313" key="4">
    <source>
        <dbReference type="Proteomes" id="UP000054485"/>
    </source>
</evidence>
<name>A0A0D0B591_9AGAM</name>